<feature type="domain" description="N-acetyltransferase" evidence="1">
    <location>
        <begin position="5"/>
        <end position="157"/>
    </location>
</feature>
<organism evidence="2 3">
    <name type="scientific">Hyalangium rubrum</name>
    <dbReference type="NCBI Taxonomy" id="3103134"/>
    <lineage>
        <taxon>Bacteria</taxon>
        <taxon>Pseudomonadati</taxon>
        <taxon>Myxococcota</taxon>
        <taxon>Myxococcia</taxon>
        <taxon>Myxococcales</taxon>
        <taxon>Cystobacterineae</taxon>
        <taxon>Archangiaceae</taxon>
        <taxon>Hyalangium</taxon>
    </lineage>
</organism>
<evidence type="ECO:0000259" key="1">
    <source>
        <dbReference type="PROSITE" id="PS51186"/>
    </source>
</evidence>
<sequence length="157" mass="17471">MSETRILPALQPEQVEQARTLVLEYVNGLGIDLDFQDFEQEMREFPSDYAPPDGCLLLAMDAQGPAGCVGLRKLEPGICEMKRLYVRPRCRGQGLGQRLAQAVIEEARVLGYSAMRLDTLSTMHSAIGTYRGLGFQPIAAYYRNPIEGALFFELKLG</sequence>
<dbReference type="PROSITE" id="PS51186">
    <property type="entry name" value="GNAT"/>
    <property type="match status" value="1"/>
</dbReference>
<dbReference type="EMBL" id="JAXIVS010000002">
    <property type="protein sequence ID" value="MDY7226318.1"/>
    <property type="molecule type" value="Genomic_DNA"/>
</dbReference>
<reference evidence="2 3" key="1">
    <citation type="submission" date="2023-12" db="EMBL/GenBank/DDBJ databases">
        <title>the genome sequence of Hyalangium sp. s54d21.</title>
        <authorList>
            <person name="Zhang X."/>
        </authorList>
    </citation>
    <scope>NUCLEOTIDE SEQUENCE [LARGE SCALE GENOMIC DNA]</scope>
    <source>
        <strain evidence="3">s54d21</strain>
    </source>
</reference>
<comment type="caution">
    <text evidence="2">The sequence shown here is derived from an EMBL/GenBank/DDBJ whole genome shotgun (WGS) entry which is preliminary data.</text>
</comment>
<accession>A0ABU5H0N1</accession>
<dbReference type="Pfam" id="PF00583">
    <property type="entry name" value="Acetyltransf_1"/>
    <property type="match status" value="1"/>
</dbReference>
<gene>
    <name evidence="2" type="ORF">SYV04_07975</name>
</gene>
<protein>
    <submittedName>
        <fullName evidence="2">GNAT family N-acetyltransferase</fullName>
    </submittedName>
</protein>
<dbReference type="InterPro" id="IPR000182">
    <property type="entry name" value="GNAT_dom"/>
</dbReference>
<keyword evidence="3" id="KW-1185">Reference proteome</keyword>
<dbReference type="PANTHER" id="PTHR43305">
    <property type="entry name" value="FAMILY N-ACETYLTRANSFERASE, PUTATIVE (AFU_ORTHOLOGUE AFUA_2G01380)-RELATED"/>
    <property type="match status" value="1"/>
</dbReference>
<name>A0ABU5H0N1_9BACT</name>
<evidence type="ECO:0000313" key="2">
    <source>
        <dbReference type="EMBL" id="MDY7226318.1"/>
    </source>
</evidence>
<proteinExistence type="predicted"/>
<dbReference type="PANTHER" id="PTHR43305:SF1">
    <property type="entry name" value="FAMILY N-ACETYLTRANSFERASE, PUTATIVE (AFU_ORTHOLOGUE AFUA_2G01380)-RELATED"/>
    <property type="match status" value="1"/>
</dbReference>
<dbReference type="Gene3D" id="3.40.630.30">
    <property type="match status" value="1"/>
</dbReference>
<dbReference type="InterPro" id="IPR052777">
    <property type="entry name" value="Acetyltransferase_Enz"/>
</dbReference>
<dbReference type="Proteomes" id="UP001291309">
    <property type="component" value="Unassembled WGS sequence"/>
</dbReference>
<dbReference type="SUPFAM" id="SSF55729">
    <property type="entry name" value="Acyl-CoA N-acyltransferases (Nat)"/>
    <property type="match status" value="1"/>
</dbReference>
<evidence type="ECO:0000313" key="3">
    <source>
        <dbReference type="Proteomes" id="UP001291309"/>
    </source>
</evidence>
<dbReference type="CDD" id="cd04301">
    <property type="entry name" value="NAT_SF"/>
    <property type="match status" value="1"/>
</dbReference>
<dbReference type="RefSeq" id="WP_321545038.1">
    <property type="nucleotide sequence ID" value="NZ_JAXIVS010000002.1"/>
</dbReference>
<dbReference type="InterPro" id="IPR016181">
    <property type="entry name" value="Acyl_CoA_acyltransferase"/>
</dbReference>